<dbReference type="KEGG" id="pbi:112542613"/>
<gene>
    <name evidence="2" type="primary">LOC112542613</name>
</gene>
<dbReference type="RefSeq" id="XP_025031702.1">
    <property type="nucleotide sequence ID" value="XM_025175934.1"/>
</dbReference>
<protein>
    <submittedName>
        <fullName evidence="2">Uncharacterized protein LOC112542613</fullName>
    </submittedName>
</protein>
<reference evidence="2" key="1">
    <citation type="submission" date="2025-08" db="UniProtKB">
        <authorList>
            <consortium name="RefSeq"/>
        </authorList>
    </citation>
    <scope>IDENTIFICATION</scope>
    <source>
        <tissue evidence="2">Liver</tissue>
    </source>
</reference>
<sequence>MRGRSLVQAAWLELSTVLLPHAPLPLPDLPVALQGEKILRPANRLRAGAALGKEAAKARPTKRWARTREDVSTKLFSFVPCALAQQLLYSQLFLQGCASSRDKGSASSGEKTNPPGR</sequence>
<dbReference type="GeneID" id="112542613"/>
<dbReference type="AlphaFoldDB" id="A0A9F5N4S9"/>
<organism evidence="1 2">
    <name type="scientific">Python bivittatus</name>
    <name type="common">Burmese python</name>
    <name type="synonym">Python molurus bivittatus</name>
    <dbReference type="NCBI Taxonomy" id="176946"/>
    <lineage>
        <taxon>Eukaryota</taxon>
        <taxon>Metazoa</taxon>
        <taxon>Chordata</taxon>
        <taxon>Craniata</taxon>
        <taxon>Vertebrata</taxon>
        <taxon>Euteleostomi</taxon>
        <taxon>Lepidosauria</taxon>
        <taxon>Squamata</taxon>
        <taxon>Bifurcata</taxon>
        <taxon>Unidentata</taxon>
        <taxon>Episquamata</taxon>
        <taxon>Toxicofera</taxon>
        <taxon>Serpentes</taxon>
        <taxon>Henophidia</taxon>
        <taxon>Pythonidae</taxon>
        <taxon>Python</taxon>
    </lineage>
</organism>
<keyword evidence="1" id="KW-1185">Reference proteome</keyword>
<evidence type="ECO:0000313" key="1">
    <source>
        <dbReference type="Proteomes" id="UP000695026"/>
    </source>
</evidence>
<proteinExistence type="predicted"/>
<accession>A0A9F5N4S9</accession>
<evidence type="ECO:0000313" key="2">
    <source>
        <dbReference type="RefSeq" id="XP_025031702.1"/>
    </source>
</evidence>
<name>A0A9F5N4S9_PYTBI</name>
<dbReference type="Proteomes" id="UP000695026">
    <property type="component" value="Unplaced"/>
</dbReference>